<reference evidence="3" key="1">
    <citation type="submission" date="2022-11" db="UniProtKB">
        <authorList>
            <consortium name="WormBaseParasite"/>
        </authorList>
    </citation>
    <scope>IDENTIFICATION</scope>
</reference>
<protein>
    <submittedName>
        <fullName evidence="3">Uncharacterized protein</fullName>
    </submittedName>
</protein>
<dbReference type="Proteomes" id="UP000887577">
    <property type="component" value="Unplaced"/>
</dbReference>
<keyword evidence="2" id="KW-1185">Reference proteome</keyword>
<evidence type="ECO:0000313" key="3">
    <source>
        <dbReference type="WBParaSite" id="PSU_v2.g13043.t1"/>
    </source>
</evidence>
<accession>A0A914Y5U0</accession>
<dbReference type="WBParaSite" id="PSU_v2.g13043.t1">
    <property type="protein sequence ID" value="PSU_v2.g13043.t1"/>
    <property type="gene ID" value="PSU_v2.g13043"/>
</dbReference>
<evidence type="ECO:0000256" key="1">
    <source>
        <dbReference type="SAM" id="MobiDB-lite"/>
    </source>
</evidence>
<feature type="region of interest" description="Disordered" evidence="1">
    <location>
        <begin position="83"/>
        <end position="107"/>
    </location>
</feature>
<proteinExistence type="predicted"/>
<organism evidence="2 3">
    <name type="scientific">Panagrolaimus superbus</name>
    <dbReference type="NCBI Taxonomy" id="310955"/>
    <lineage>
        <taxon>Eukaryota</taxon>
        <taxon>Metazoa</taxon>
        <taxon>Ecdysozoa</taxon>
        <taxon>Nematoda</taxon>
        <taxon>Chromadorea</taxon>
        <taxon>Rhabditida</taxon>
        <taxon>Tylenchina</taxon>
        <taxon>Panagrolaimomorpha</taxon>
        <taxon>Panagrolaimoidea</taxon>
        <taxon>Panagrolaimidae</taxon>
        <taxon>Panagrolaimus</taxon>
    </lineage>
</organism>
<dbReference type="AlphaFoldDB" id="A0A914Y5U0"/>
<evidence type="ECO:0000313" key="2">
    <source>
        <dbReference type="Proteomes" id="UP000887577"/>
    </source>
</evidence>
<name>A0A914Y5U0_9BILA</name>
<sequence>MENDILSFIKAITNEVPSPTFIEANTHEDEPLKKRKRSTFSEYNYNHHVLNNAESMIEIKKLKNIIENQQKTIKEQALTIKQMSEQRPRRIQIDGGDNGNVQTGGSSVEHEQLKLEKSDQSSNKVVQLQQKAKQEQQKGDEAVDLSDQQIVSNDPIQDTVPNDQKQQIPVVEQHDANLQCLTLDEIYDGEALNCSLLTSNSHCALTDLQVSNQIIKFNDFQKLVSSKTITNLCFKNVKVMGEFEEILEIDEILIELPLIERFEYWFKFYNEVTPETSKLLLHFSRFQNLKVFKLCNVARMFDLNSFSVFIRRHENVKFILEYRWQQEFAQNGIRKIAKDLEIPSSCSLTIEFAEH</sequence>